<dbReference type="SMART" id="SM00354">
    <property type="entry name" value="HTH_LACI"/>
    <property type="match status" value="1"/>
</dbReference>
<evidence type="ECO:0000256" key="3">
    <source>
        <dbReference type="ARBA" id="ARBA00023163"/>
    </source>
</evidence>
<feature type="domain" description="HTH cro/C1-type" evidence="5">
    <location>
        <begin position="10"/>
        <end position="53"/>
    </location>
</feature>
<protein>
    <submittedName>
        <fullName evidence="6">Substrate-binding domain-containing protein</fullName>
    </submittedName>
</protein>
<dbReference type="InterPro" id="IPR001387">
    <property type="entry name" value="Cro/C1-type_HTH"/>
</dbReference>
<sequence>MTQPAPGRPTLVTVARAAGVSRQTVSNVINSPHLVSPETLELVRSVLDSVGYRPNLAARQLRTGRSGNIGLRMRPSNDGINGAVLDGFLHALTEAAQAAGHRIVLFTATDDADEVRGYRELVDTTNIDGFVLTDTHHGDDRARWLEEQGTAFVTFGRPWSDTVAPETSSHSWVDVDGAAGTAAATAHLLGRGHTRIGFIGWPAGSGTGDERRTGWRRTLLDAGLPIDGLDVACADGIPDGASAADSLLRSASVTALVCASDSLALGALGAARTSAQPIAVVGYDNTAVAAAVGMSSVAQPLEQVARSVIDSLLAQLADPVPPDAMHRLVAPSLVARASSTAPAHVDPRHAPFVGTT</sequence>
<dbReference type="SUPFAM" id="SSF53822">
    <property type="entry name" value="Periplasmic binding protein-like I"/>
    <property type="match status" value="1"/>
</dbReference>
<dbReference type="PANTHER" id="PTHR30146">
    <property type="entry name" value="LACI-RELATED TRANSCRIPTIONAL REPRESSOR"/>
    <property type="match status" value="1"/>
</dbReference>
<dbReference type="Gene3D" id="1.10.260.40">
    <property type="entry name" value="lambda repressor-like DNA-binding domains"/>
    <property type="match status" value="1"/>
</dbReference>
<keyword evidence="3" id="KW-0804">Transcription</keyword>
<evidence type="ECO:0000259" key="4">
    <source>
        <dbReference type="PROSITE" id="PS50932"/>
    </source>
</evidence>
<dbReference type="PROSITE" id="PS50943">
    <property type="entry name" value="HTH_CROC1"/>
    <property type="match status" value="1"/>
</dbReference>
<evidence type="ECO:0000259" key="5">
    <source>
        <dbReference type="PROSITE" id="PS50943"/>
    </source>
</evidence>
<dbReference type="PANTHER" id="PTHR30146:SF109">
    <property type="entry name" value="HTH-TYPE TRANSCRIPTIONAL REGULATOR GALS"/>
    <property type="match status" value="1"/>
</dbReference>
<evidence type="ECO:0000313" key="6">
    <source>
        <dbReference type="EMBL" id="MBT0992977.1"/>
    </source>
</evidence>
<comment type="caution">
    <text evidence="6">The sequence shown here is derived from an EMBL/GenBank/DDBJ whole genome shotgun (WGS) entry which is preliminary data.</text>
</comment>
<dbReference type="Proteomes" id="UP000722125">
    <property type="component" value="Unassembled WGS sequence"/>
</dbReference>
<proteinExistence type="predicted"/>
<feature type="domain" description="HTH lacI-type" evidence="4">
    <location>
        <begin position="9"/>
        <end position="63"/>
    </location>
</feature>
<dbReference type="SUPFAM" id="SSF47413">
    <property type="entry name" value="lambda repressor-like DNA-binding domains"/>
    <property type="match status" value="1"/>
</dbReference>
<evidence type="ECO:0000256" key="1">
    <source>
        <dbReference type="ARBA" id="ARBA00023015"/>
    </source>
</evidence>
<keyword evidence="7" id="KW-1185">Reference proteome</keyword>
<reference evidence="6 7" key="1">
    <citation type="submission" date="2021-05" db="EMBL/GenBank/DDBJ databases">
        <title>Description of Cellulomonas sp. DKR-3 sp. nov.</title>
        <authorList>
            <person name="Dahal R.H."/>
            <person name="Chaudhary D.K."/>
        </authorList>
    </citation>
    <scope>NUCLEOTIDE SEQUENCE [LARGE SCALE GENOMIC DNA]</scope>
    <source>
        <strain evidence="6 7">DKR-3</strain>
    </source>
</reference>
<accession>A0ABS5TV47</accession>
<dbReference type="InterPro" id="IPR000843">
    <property type="entry name" value="HTH_LacI"/>
</dbReference>
<evidence type="ECO:0000256" key="2">
    <source>
        <dbReference type="ARBA" id="ARBA00023125"/>
    </source>
</evidence>
<dbReference type="EMBL" id="JAHBOH010000001">
    <property type="protein sequence ID" value="MBT0992977.1"/>
    <property type="molecule type" value="Genomic_DNA"/>
</dbReference>
<keyword evidence="2" id="KW-0238">DNA-binding</keyword>
<name>A0ABS5TV47_9CELL</name>
<dbReference type="Pfam" id="PF13377">
    <property type="entry name" value="Peripla_BP_3"/>
    <property type="match status" value="1"/>
</dbReference>
<gene>
    <name evidence="6" type="ORF">KIN34_01560</name>
</gene>
<dbReference type="InterPro" id="IPR010982">
    <property type="entry name" value="Lambda_DNA-bd_dom_sf"/>
</dbReference>
<keyword evidence="1" id="KW-0805">Transcription regulation</keyword>
<dbReference type="PROSITE" id="PS50932">
    <property type="entry name" value="HTH_LACI_2"/>
    <property type="match status" value="1"/>
</dbReference>
<organism evidence="6 7">
    <name type="scientific">Cellulomonas fulva</name>
    <dbReference type="NCBI Taxonomy" id="2835530"/>
    <lineage>
        <taxon>Bacteria</taxon>
        <taxon>Bacillati</taxon>
        <taxon>Actinomycetota</taxon>
        <taxon>Actinomycetes</taxon>
        <taxon>Micrococcales</taxon>
        <taxon>Cellulomonadaceae</taxon>
        <taxon>Cellulomonas</taxon>
    </lineage>
</organism>
<dbReference type="RefSeq" id="WP_214345958.1">
    <property type="nucleotide sequence ID" value="NZ_JAHBOH010000001.1"/>
</dbReference>
<dbReference type="CDD" id="cd01392">
    <property type="entry name" value="HTH_LacI"/>
    <property type="match status" value="1"/>
</dbReference>
<dbReference type="Gene3D" id="3.40.50.2300">
    <property type="match status" value="2"/>
</dbReference>
<dbReference type="Pfam" id="PF00356">
    <property type="entry name" value="LacI"/>
    <property type="match status" value="1"/>
</dbReference>
<dbReference type="InterPro" id="IPR046335">
    <property type="entry name" value="LacI/GalR-like_sensor"/>
</dbReference>
<evidence type="ECO:0000313" key="7">
    <source>
        <dbReference type="Proteomes" id="UP000722125"/>
    </source>
</evidence>
<dbReference type="InterPro" id="IPR028082">
    <property type="entry name" value="Peripla_BP_I"/>
</dbReference>